<proteinExistence type="predicted"/>
<feature type="transmembrane region" description="Helical" evidence="6">
    <location>
        <begin position="339"/>
        <end position="363"/>
    </location>
</feature>
<feature type="transmembrane region" description="Helical" evidence="6">
    <location>
        <begin position="280"/>
        <end position="299"/>
    </location>
</feature>
<dbReference type="InterPro" id="IPR036259">
    <property type="entry name" value="MFS_trans_sf"/>
</dbReference>
<name>A0A368EMJ7_9PROT</name>
<keyword evidence="4 6" id="KW-1133">Transmembrane helix</keyword>
<evidence type="ECO:0000256" key="1">
    <source>
        <dbReference type="ARBA" id="ARBA00004141"/>
    </source>
</evidence>
<keyword evidence="3 6" id="KW-0812">Transmembrane</keyword>
<evidence type="ECO:0000256" key="5">
    <source>
        <dbReference type="ARBA" id="ARBA00023136"/>
    </source>
</evidence>
<feature type="transmembrane region" description="Helical" evidence="6">
    <location>
        <begin position="147"/>
        <end position="170"/>
    </location>
</feature>
<evidence type="ECO:0000313" key="9">
    <source>
        <dbReference type="Proteomes" id="UP000252289"/>
    </source>
</evidence>
<dbReference type="PANTHER" id="PTHR23505">
    <property type="entry name" value="SPINSTER"/>
    <property type="match status" value="1"/>
</dbReference>
<dbReference type="InterPro" id="IPR044770">
    <property type="entry name" value="MFS_spinster-like"/>
</dbReference>
<feature type="domain" description="Major facilitator superfamily (MFS) profile" evidence="7">
    <location>
        <begin position="20"/>
        <end position="429"/>
    </location>
</feature>
<dbReference type="GO" id="GO:0016020">
    <property type="term" value="C:membrane"/>
    <property type="evidence" value="ECO:0007669"/>
    <property type="project" value="UniProtKB-SubCell"/>
</dbReference>
<evidence type="ECO:0000259" key="7">
    <source>
        <dbReference type="PROSITE" id="PS50850"/>
    </source>
</evidence>
<feature type="transmembrane region" description="Helical" evidence="6">
    <location>
        <begin position="375"/>
        <end position="394"/>
    </location>
</feature>
<feature type="transmembrane region" description="Helical" evidence="6">
    <location>
        <begin position="406"/>
        <end position="426"/>
    </location>
</feature>
<dbReference type="GO" id="GO:0022857">
    <property type="term" value="F:transmembrane transporter activity"/>
    <property type="evidence" value="ECO:0007669"/>
    <property type="project" value="InterPro"/>
</dbReference>
<feature type="transmembrane region" description="Helical" evidence="6">
    <location>
        <begin position="311"/>
        <end position="333"/>
    </location>
</feature>
<dbReference type="InterPro" id="IPR011701">
    <property type="entry name" value="MFS"/>
</dbReference>
<dbReference type="Pfam" id="PF07690">
    <property type="entry name" value="MFS_1"/>
    <property type="match status" value="1"/>
</dbReference>
<feature type="transmembrane region" description="Helical" evidence="6">
    <location>
        <begin position="56"/>
        <end position="78"/>
    </location>
</feature>
<keyword evidence="5 6" id="KW-0472">Membrane</keyword>
<protein>
    <submittedName>
        <fullName evidence="8">MFS transporter</fullName>
    </submittedName>
</protein>
<comment type="caution">
    <text evidence="8">The sequence shown here is derived from an EMBL/GenBank/DDBJ whole genome shotgun (WGS) entry which is preliminary data.</text>
</comment>
<gene>
    <name evidence="8" type="ORF">DBW64_01325</name>
</gene>
<dbReference type="EMBL" id="QOQK01000003">
    <property type="protein sequence ID" value="RCL85290.1"/>
    <property type="molecule type" value="Genomic_DNA"/>
</dbReference>
<accession>A0A368EMJ7</accession>
<keyword evidence="2" id="KW-0813">Transport</keyword>
<dbReference type="PANTHER" id="PTHR23505:SF79">
    <property type="entry name" value="PROTEIN SPINSTER"/>
    <property type="match status" value="1"/>
</dbReference>
<dbReference type="Gene3D" id="1.20.1250.20">
    <property type="entry name" value="MFS general substrate transporter like domains"/>
    <property type="match status" value="2"/>
</dbReference>
<evidence type="ECO:0000256" key="3">
    <source>
        <dbReference type="ARBA" id="ARBA00022692"/>
    </source>
</evidence>
<sequence length="444" mass="48281">MNSPNPHNPPYPSRRYAWFVVFILIIASLVAFMDRQIVAIVVGPMQQDLGVGDTQIGWLYGIHALFYAFAAIPIAGLADTRSRKHIIAVGIFFWSLMTVICGLTKNYSQIFLARIGVGVGEATLTPSTTSLIGDYFPREDVPLAMSIFQAGPIIGTGIAFIIGGFVLQLVEGASPLVLPIVGELVPWQQTFIYLGVPGILLAFVMLLIREPVRRPSESKIEGATNTEELIAFYKANSKTILFHHIGNLSLLMTGFAFVFWSITFFVRVHDVDAAQASQTFGWIYIFFGPLGPLLIAYLAKHLSQKGHYDANMTAGMLGGIVTIPTILLIQMAPSPLWAFIFYAPALAAVNSPFGIAAGALPVITPPHLRARVAAVYMLTGAIGMMFGPPLAGAFNEFIFPGADGVRYSMITMTCFFGLIGILFLHLGRKHYALSMKNAESWDGA</sequence>
<dbReference type="InterPro" id="IPR020846">
    <property type="entry name" value="MFS_dom"/>
</dbReference>
<organism evidence="8 9">
    <name type="scientific">PS1 clade bacterium</name>
    <dbReference type="NCBI Taxonomy" id="2175152"/>
    <lineage>
        <taxon>Bacteria</taxon>
        <taxon>Pseudomonadati</taxon>
        <taxon>Pseudomonadota</taxon>
        <taxon>Alphaproteobacteria</taxon>
        <taxon>PS1 clade</taxon>
    </lineage>
</organism>
<evidence type="ECO:0000256" key="2">
    <source>
        <dbReference type="ARBA" id="ARBA00022448"/>
    </source>
</evidence>
<dbReference type="AlphaFoldDB" id="A0A368EMJ7"/>
<dbReference type="Proteomes" id="UP000252289">
    <property type="component" value="Unassembled WGS sequence"/>
</dbReference>
<feature type="transmembrane region" description="Helical" evidence="6">
    <location>
        <begin position="248"/>
        <end position="268"/>
    </location>
</feature>
<evidence type="ECO:0000256" key="6">
    <source>
        <dbReference type="SAM" id="Phobius"/>
    </source>
</evidence>
<feature type="transmembrane region" description="Helical" evidence="6">
    <location>
        <begin position="16"/>
        <end position="35"/>
    </location>
</feature>
<feature type="transmembrane region" description="Helical" evidence="6">
    <location>
        <begin position="190"/>
        <end position="208"/>
    </location>
</feature>
<feature type="transmembrane region" description="Helical" evidence="6">
    <location>
        <begin position="84"/>
        <end position="104"/>
    </location>
</feature>
<comment type="subcellular location">
    <subcellularLocation>
        <location evidence="1">Membrane</location>
        <topology evidence="1">Multi-pass membrane protein</topology>
    </subcellularLocation>
</comment>
<evidence type="ECO:0000313" key="8">
    <source>
        <dbReference type="EMBL" id="RCL85290.1"/>
    </source>
</evidence>
<evidence type="ECO:0000256" key="4">
    <source>
        <dbReference type="ARBA" id="ARBA00022989"/>
    </source>
</evidence>
<reference evidence="8 9" key="1">
    <citation type="journal article" date="2018" name="Microbiome">
        <title>Fine metagenomic profile of the Mediterranean stratified and mixed water columns revealed by assembly and recruitment.</title>
        <authorList>
            <person name="Haro-Moreno J.M."/>
            <person name="Lopez-Perez M."/>
            <person name="De La Torre J.R."/>
            <person name="Picazo A."/>
            <person name="Camacho A."/>
            <person name="Rodriguez-Valera F."/>
        </authorList>
    </citation>
    <scope>NUCLEOTIDE SEQUENCE [LARGE SCALE GENOMIC DNA]</scope>
    <source>
        <strain evidence="8">MED-G50</strain>
    </source>
</reference>
<dbReference type="PROSITE" id="PS50850">
    <property type="entry name" value="MFS"/>
    <property type="match status" value="1"/>
</dbReference>
<dbReference type="SUPFAM" id="SSF103473">
    <property type="entry name" value="MFS general substrate transporter"/>
    <property type="match status" value="1"/>
</dbReference>